<evidence type="ECO:0000313" key="10">
    <source>
        <dbReference type="EMBL" id="TWT63917.1"/>
    </source>
</evidence>
<evidence type="ECO:0000256" key="9">
    <source>
        <dbReference type="HAMAP-Rule" id="MF_00115"/>
    </source>
</evidence>
<dbReference type="InterPro" id="IPR037673">
    <property type="entry name" value="MSC/AndL"/>
</dbReference>
<evidence type="ECO:0000256" key="4">
    <source>
        <dbReference type="ARBA" id="ARBA00022692"/>
    </source>
</evidence>
<dbReference type="EMBL" id="SJPG01000001">
    <property type="protein sequence ID" value="TWT63917.1"/>
    <property type="molecule type" value="Genomic_DNA"/>
</dbReference>
<proteinExistence type="inferred from homology"/>
<feature type="transmembrane region" description="Helical" evidence="9">
    <location>
        <begin position="95"/>
        <end position="116"/>
    </location>
</feature>
<evidence type="ECO:0000256" key="2">
    <source>
        <dbReference type="ARBA" id="ARBA00022448"/>
    </source>
</evidence>
<keyword evidence="2 9" id="KW-0813">Transport</keyword>
<dbReference type="AlphaFoldDB" id="A0A5C5XL59"/>
<keyword evidence="11" id="KW-1185">Reference proteome</keyword>
<dbReference type="PANTHER" id="PTHR30266:SF2">
    <property type="entry name" value="LARGE-CONDUCTANCE MECHANOSENSITIVE CHANNEL"/>
    <property type="match status" value="1"/>
</dbReference>
<keyword evidence="5 9" id="KW-1133">Transmembrane helix</keyword>
<keyword evidence="8 9" id="KW-0407">Ion channel</keyword>
<dbReference type="HAMAP" id="MF_00115">
    <property type="entry name" value="MscL"/>
    <property type="match status" value="1"/>
</dbReference>
<comment type="similarity">
    <text evidence="9">Belongs to the MscL family.</text>
</comment>
<feature type="transmembrane region" description="Helical" evidence="9">
    <location>
        <begin position="21"/>
        <end position="39"/>
    </location>
</feature>
<dbReference type="Proteomes" id="UP000316095">
    <property type="component" value="Unassembled WGS sequence"/>
</dbReference>
<evidence type="ECO:0000256" key="7">
    <source>
        <dbReference type="ARBA" id="ARBA00023136"/>
    </source>
</evidence>
<reference evidence="10 11" key="1">
    <citation type="submission" date="2019-02" db="EMBL/GenBank/DDBJ databases">
        <title>Deep-cultivation of Planctomycetes and their phenomic and genomic characterization uncovers novel biology.</title>
        <authorList>
            <person name="Wiegand S."/>
            <person name="Jogler M."/>
            <person name="Boedeker C."/>
            <person name="Pinto D."/>
            <person name="Vollmers J."/>
            <person name="Rivas-Marin E."/>
            <person name="Kohn T."/>
            <person name="Peeters S.H."/>
            <person name="Heuer A."/>
            <person name="Rast P."/>
            <person name="Oberbeckmann S."/>
            <person name="Bunk B."/>
            <person name="Jeske O."/>
            <person name="Meyerdierks A."/>
            <person name="Storesund J.E."/>
            <person name="Kallscheuer N."/>
            <person name="Luecker S."/>
            <person name="Lage O.M."/>
            <person name="Pohl T."/>
            <person name="Merkel B.J."/>
            <person name="Hornburger P."/>
            <person name="Mueller R.-W."/>
            <person name="Bruemmer F."/>
            <person name="Labrenz M."/>
            <person name="Spormann A.M."/>
            <person name="Op Den Camp H."/>
            <person name="Overmann J."/>
            <person name="Amann R."/>
            <person name="Jetten M.S.M."/>
            <person name="Mascher T."/>
            <person name="Medema M.H."/>
            <person name="Devos D.P."/>
            <person name="Kaster A.-K."/>
            <person name="Ovreas L."/>
            <person name="Rohde M."/>
            <person name="Galperin M.Y."/>
            <person name="Jogler C."/>
        </authorList>
    </citation>
    <scope>NUCLEOTIDE SEQUENCE [LARGE SCALE GENOMIC DNA]</scope>
    <source>
        <strain evidence="10 11">Pan54</strain>
    </source>
</reference>
<evidence type="ECO:0000256" key="8">
    <source>
        <dbReference type="ARBA" id="ARBA00023303"/>
    </source>
</evidence>
<keyword evidence="6 9" id="KW-0406">Ion transport</keyword>
<dbReference type="RefSeq" id="WP_146505685.1">
    <property type="nucleotide sequence ID" value="NZ_SJPG01000001.1"/>
</dbReference>
<keyword evidence="7 9" id="KW-0472">Membrane</keyword>
<comment type="caution">
    <text evidence="10">The sequence shown here is derived from an EMBL/GenBank/DDBJ whole genome shotgun (WGS) entry which is preliminary data.</text>
</comment>
<evidence type="ECO:0000256" key="3">
    <source>
        <dbReference type="ARBA" id="ARBA00022475"/>
    </source>
</evidence>
<accession>A0A5C5XL59</accession>
<evidence type="ECO:0000313" key="11">
    <source>
        <dbReference type="Proteomes" id="UP000316095"/>
    </source>
</evidence>
<evidence type="ECO:0000256" key="1">
    <source>
        <dbReference type="ARBA" id="ARBA00004141"/>
    </source>
</evidence>
<dbReference type="InterPro" id="IPR001185">
    <property type="entry name" value="MS_channel"/>
</dbReference>
<evidence type="ECO:0000256" key="6">
    <source>
        <dbReference type="ARBA" id="ARBA00023065"/>
    </source>
</evidence>
<name>A0A5C5XL59_9PLAN</name>
<dbReference type="NCBIfam" id="TIGR00220">
    <property type="entry name" value="mscL"/>
    <property type="match status" value="1"/>
</dbReference>
<comment type="subunit">
    <text evidence="9">Homopentamer.</text>
</comment>
<dbReference type="PANTHER" id="PTHR30266">
    <property type="entry name" value="MECHANOSENSITIVE CHANNEL MSCL"/>
    <property type="match status" value="1"/>
</dbReference>
<organism evidence="10 11">
    <name type="scientific">Rubinisphaera italica</name>
    <dbReference type="NCBI Taxonomy" id="2527969"/>
    <lineage>
        <taxon>Bacteria</taxon>
        <taxon>Pseudomonadati</taxon>
        <taxon>Planctomycetota</taxon>
        <taxon>Planctomycetia</taxon>
        <taxon>Planctomycetales</taxon>
        <taxon>Planctomycetaceae</taxon>
        <taxon>Rubinisphaera</taxon>
    </lineage>
</organism>
<sequence length="172" mass="18417">MVWKIVQDFKKFTLRGNMLDLAIGFTVGAAFTTVVKSFVNDILMPPIGLLTGGTDFSDLYAVLAPPEGGQIPEGGYASLGAATEAGAVTLNYGVFINNCLSLLIVSAAIFIVIRLINRVDEKLDNVFDEDPPPPEEPSDKKCPHCRTVIPFRASRCPNCTSELEPVEGAATA</sequence>
<keyword evidence="4 9" id="KW-0812">Transmembrane</keyword>
<dbReference type="GO" id="GO:0008381">
    <property type="term" value="F:mechanosensitive monoatomic ion channel activity"/>
    <property type="evidence" value="ECO:0007669"/>
    <property type="project" value="UniProtKB-UniRule"/>
</dbReference>
<dbReference type="PRINTS" id="PR01264">
    <property type="entry name" value="MECHCHANNEL"/>
</dbReference>
<dbReference type="SUPFAM" id="SSF81330">
    <property type="entry name" value="Gated mechanosensitive channel"/>
    <property type="match status" value="1"/>
</dbReference>
<gene>
    <name evidence="9 10" type="primary">mscL</name>
    <name evidence="10" type="ORF">Pan54_46760</name>
</gene>
<comment type="subcellular location">
    <subcellularLocation>
        <location evidence="9">Cell membrane</location>
        <topology evidence="9">Multi-pass membrane protein</topology>
    </subcellularLocation>
    <subcellularLocation>
        <location evidence="1">Membrane</location>
        <topology evidence="1">Multi-pass membrane protein</topology>
    </subcellularLocation>
</comment>
<dbReference type="InterPro" id="IPR036019">
    <property type="entry name" value="MscL_channel"/>
</dbReference>
<keyword evidence="3 9" id="KW-1003">Cell membrane</keyword>
<protein>
    <recommendedName>
        <fullName evidence="9">Large-conductance mechanosensitive channel</fullName>
    </recommendedName>
</protein>
<dbReference type="OrthoDB" id="9810350at2"/>
<dbReference type="Pfam" id="PF01741">
    <property type="entry name" value="MscL"/>
    <property type="match status" value="1"/>
</dbReference>
<evidence type="ECO:0000256" key="5">
    <source>
        <dbReference type="ARBA" id="ARBA00022989"/>
    </source>
</evidence>
<dbReference type="Gene3D" id="1.10.1200.120">
    <property type="entry name" value="Large-conductance mechanosensitive channel, MscL, domain 1"/>
    <property type="match status" value="1"/>
</dbReference>
<dbReference type="GO" id="GO:0005886">
    <property type="term" value="C:plasma membrane"/>
    <property type="evidence" value="ECO:0007669"/>
    <property type="project" value="UniProtKB-SubCell"/>
</dbReference>
<comment type="function">
    <text evidence="9">Channel that opens in response to stretch forces in the membrane lipid bilayer. May participate in the regulation of osmotic pressure changes within the cell.</text>
</comment>